<comment type="subcellular location">
    <subcellularLocation>
        <location evidence="2">Cytoplasm</location>
    </subcellularLocation>
    <subcellularLocation>
        <location evidence="1">Nucleus</location>
    </subcellularLocation>
</comment>
<dbReference type="PANTHER" id="PTHR43788:SF8">
    <property type="entry name" value="DNA-BINDING PROTEIN SMUBP-2"/>
    <property type="match status" value="1"/>
</dbReference>
<evidence type="ECO:0000256" key="2">
    <source>
        <dbReference type="ARBA" id="ARBA00004496"/>
    </source>
</evidence>
<evidence type="ECO:0000256" key="7">
    <source>
        <dbReference type="ARBA" id="ARBA00022801"/>
    </source>
</evidence>
<feature type="domain" description="AAA+ ATPase" evidence="12">
    <location>
        <begin position="236"/>
        <end position="482"/>
    </location>
</feature>
<dbReference type="SUPFAM" id="SSF52540">
    <property type="entry name" value="P-loop containing nucleoside triphosphate hydrolases"/>
    <property type="match status" value="2"/>
</dbReference>
<accession>A0A8H3BZA4</accession>
<dbReference type="GO" id="GO:0043139">
    <property type="term" value="F:5'-3' DNA helicase activity"/>
    <property type="evidence" value="ECO:0007669"/>
    <property type="project" value="TreeGrafter"/>
</dbReference>
<dbReference type="InterPro" id="IPR047187">
    <property type="entry name" value="SF1_C_Upf1"/>
</dbReference>
<organism evidence="13 14">
    <name type="scientific">Rhizoctonia solani</name>
    <dbReference type="NCBI Taxonomy" id="456999"/>
    <lineage>
        <taxon>Eukaryota</taxon>
        <taxon>Fungi</taxon>
        <taxon>Dikarya</taxon>
        <taxon>Basidiomycota</taxon>
        <taxon>Agaricomycotina</taxon>
        <taxon>Agaricomycetes</taxon>
        <taxon>Cantharellales</taxon>
        <taxon>Ceratobasidiaceae</taxon>
        <taxon>Rhizoctonia</taxon>
    </lineage>
</organism>
<dbReference type="InterPro" id="IPR050534">
    <property type="entry name" value="Coronavir_polyprotein_1ab"/>
</dbReference>
<dbReference type="InterPro" id="IPR027417">
    <property type="entry name" value="P-loop_NTPase"/>
</dbReference>
<name>A0A8H3BZA4_9AGAM</name>
<keyword evidence="7" id="KW-0378">Hydrolase</keyword>
<dbReference type="InterPro" id="IPR048761">
    <property type="entry name" value="SMUBP-2_HCS1_1B"/>
</dbReference>
<reference evidence="13" key="1">
    <citation type="submission" date="2021-01" db="EMBL/GenBank/DDBJ databases">
        <authorList>
            <person name="Kaushik A."/>
        </authorList>
    </citation>
    <scope>NUCLEOTIDE SEQUENCE</scope>
    <source>
        <strain evidence="13">Type strain: AG8-Rh-89/</strain>
    </source>
</reference>
<dbReference type="Pfam" id="PF13087">
    <property type="entry name" value="AAA_12"/>
    <property type="match status" value="1"/>
</dbReference>
<evidence type="ECO:0000256" key="4">
    <source>
        <dbReference type="ARBA" id="ARBA00012551"/>
    </source>
</evidence>
<evidence type="ECO:0000259" key="12">
    <source>
        <dbReference type="SMART" id="SM00382"/>
    </source>
</evidence>
<comment type="similarity">
    <text evidence="3">Belongs to the DNA2/NAM7 helicase family.</text>
</comment>
<dbReference type="InterPro" id="IPR041677">
    <property type="entry name" value="DNA2/NAM7_AAA_11"/>
</dbReference>
<dbReference type="CDD" id="cd18044">
    <property type="entry name" value="DEXXQc_SMUBP2"/>
    <property type="match status" value="1"/>
</dbReference>
<evidence type="ECO:0000313" key="14">
    <source>
        <dbReference type="Proteomes" id="UP000663850"/>
    </source>
</evidence>
<evidence type="ECO:0000256" key="3">
    <source>
        <dbReference type="ARBA" id="ARBA00007913"/>
    </source>
</evidence>
<evidence type="ECO:0000256" key="9">
    <source>
        <dbReference type="ARBA" id="ARBA00022840"/>
    </source>
</evidence>
<protein>
    <recommendedName>
        <fullName evidence="4">DNA helicase</fullName>
        <ecNumber evidence="4">3.6.4.12</ecNumber>
    </recommendedName>
</protein>
<keyword evidence="10" id="KW-0539">Nucleus</keyword>
<keyword evidence="9" id="KW-0067">ATP-binding</keyword>
<dbReference type="GO" id="GO:0016787">
    <property type="term" value="F:hydrolase activity"/>
    <property type="evidence" value="ECO:0007669"/>
    <property type="project" value="UniProtKB-KW"/>
</dbReference>
<keyword evidence="8" id="KW-0347">Helicase</keyword>
<keyword evidence="6" id="KW-0547">Nucleotide-binding</keyword>
<dbReference type="PANTHER" id="PTHR43788">
    <property type="entry name" value="DNA2/NAM7 HELICASE FAMILY MEMBER"/>
    <property type="match status" value="1"/>
</dbReference>
<comment type="caution">
    <text evidence="13">The sequence shown here is derived from an EMBL/GenBank/DDBJ whole genome shotgun (WGS) entry which is preliminary data.</text>
</comment>
<gene>
    <name evidence="13" type="ORF">RDB_LOCUS58097</name>
</gene>
<evidence type="ECO:0000256" key="8">
    <source>
        <dbReference type="ARBA" id="ARBA00022806"/>
    </source>
</evidence>
<dbReference type="Pfam" id="PF13086">
    <property type="entry name" value="AAA_11"/>
    <property type="match status" value="1"/>
</dbReference>
<dbReference type="CDD" id="cd18808">
    <property type="entry name" value="SF1_C_Upf1"/>
    <property type="match status" value="1"/>
</dbReference>
<dbReference type="EMBL" id="CAJMWZ010003053">
    <property type="protein sequence ID" value="CAE6467949.1"/>
    <property type="molecule type" value="Genomic_DNA"/>
</dbReference>
<evidence type="ECO:0000256" key="10">
    <source>
        <dbReference type="ARBA" id="ARBA00023242"/>
    </source>
</evidence>
<evidence type="ECO:0000256" key="11">
    <source>
        <dbReference type="SAM" id="MobiDB-lite"/>
    </source>
</evidence>
<keyword evidence="5" id="KW-0963">Cytoplasm</keyword>
<dbReference type="FunFam" id="3.40.50.300:FF:000326">
    <property type="entry name" value="P-loop containing nucleoside triphosphate hydrolase"/>
    <property type="match status" value="1"/>
</dbReference>
<sequence>MTATSNDVEQFLNRMRDLGLRERTAEVEQSSLLLSACSPKLLEQKGLALLGLGVSNVQIGLGGKSLIELERPSAYHTLPNFPPHTFRPGDIARIEANVISTKRGSKTSKKQTRASGDTDAEASVEGVVYKVSDTRIVVSVEAESQDIELPERCRVVKLANSVTFDRMDRAIDSLERLVTQQASDGPPSAVQTLPLAQSLLAMKPLGHYTPLSGNLALMDGNLNDSQKEAVKFALDSPEIALIHGPPGTGKTQTLVEIIRQLVQQGKRVLVCGASNLAVGKWIISPDMGLTHVSRDTDNLLERLVPHQIPLTRIGHPARVLGNLHTETLDAQAARSDQAALAADAKSELEEAMASLAGKGKARLRGLERKKMWDEVKELRKEYRKREKVIVQSVLSEAKVVLATCHSSGSRQLSNMRFDVVCIDEACQALEAVCWISILKGSKLILAGDPLQLPPTIISLNSSSNKSTTKPAGSTKTKNPKPGKPSKSTPKSKTAPSNSSKEAQLVSEESGVGSPANSDDEDNPVTIPPIHPTKSSKSPRLVPPKSLEVTLFQRLEQMYGPSIKRMLTTQYRYWYLHSPKMAIDRMYTRMHKKIAEFPSETLYGSALISHESVASHLLRDLPGVSTDQELAEVTSEPVVFFDTAGCEFYERVDSEEGGDGSRSNENEATLVKRWVEELVSAGLTSAQIAIITPYQAQVTLLVSILRTTYPDLEIGTVDGMQGREKDAVILSLVRSNDKREVGFLKEKRRLNVAMTRPRRHLCVVGDSSTVEKGGAYLKKWMTWLENNADVRYAGDP</sequence>
<dbReference type="GO" id="GO:0005737">
    <property type="term" value="C:cytoplasm"/>
    <property type="evidence" value="ECO:0007669"/>
    <property type="project" value="UniProtKB-SubCell"/>
</dbReference>
<dbReference type="GO" id="GO:0005634">
    <property type="term" value="C:nucleus"/>
    <property type="evidence" value="ECO:0007669"/>
    <property type="project" value="UniProtKB-SubCell"/>
</dbReference>
<dbReference type="EC" id="3.6.4.12" evidence="4"/>
<dbReference type="InterPro" id="IPR041679">
    <property type="entry name" value="DNA2/NAM7-like_C"/>
</dbReference>
<dbReference type="InterPro" id="IPR003593">
    <property type="entry name" value="AAA+_ATPase"/>
</dbReference>
<evidence type="ECO:0000256" key="5">
    <source>
        <dbReference type="ARBA" id="ARBA00022490"/>
    </source>
</evidence>
<proteinExistence type="inferred from homology"/>
<feature type="compositionally biased region" description="Low complexity" evidence="11">
    <location>
        <begin position="484"/>
        <end position="500"/>
    </location>
</feature>
<dbReference type="AlphaFoldDB" id="A0A8H3BZA4"/>
<dbReference type="SMART" id="SM00382">
    <property type="entry name" value="AAA"/>
    <property type="match status" value="1"/>
</dbReference>
<feature type="region of interest" description="Disordered" evidence="11">
    <location>
        <begin position="455"/>
        <end position="541"/>
    </location>
</feature>
<dbReference type="GO" id="GO:0005524">
    <property type="term" value="F:ATP binding"/>
    <property type="evidence" value="ECO:0007669"/>
    <property type="project" value="UniProtKB-KW"/>
</dbReference>
<feature type="compositionally biased region" description="Low complexity" evidence="11">
    <location>
        <begin position="456"/>
        <end position="476"/>
    </location>
</feature>
<dbReference type="Gene3D" id="3.40.50.300">
    <property type="entry name" value="P-loop containing nucleotide triphosphate hydrolases"/>
    <property type="match status" value="2"/>
</dbReference>
<dbReference type="GO" id="GO:0003723">
    <property type="term" value="F:RNA binding"/>
    <property type="evidence" value="ECO:0007669"/>
    <property type="project" value="InterPro"/>
</dbReference>
<evidence type="ECO:0000313" key="13">
    <source>
        <dbReference type="EMBL" id="CAE6467949.1"/>
    </source>
</evidence>
<dbReference type="Proteomes" id="UP000663850">
    <property type="component" value="Unassembled WGS sequence"/>
</dbReference>
<dbReference type="Pfam" id="PF21138">
    <property type="entry name" value="SMUBP-2_HCS1_1B"/>
    <property type="match status" value="1"/>
</dbReference>
<dbReference type="GO" id="GO:0005694">
    <property type="term" value="C:chromosome"/>
    <property type="evidence" value="ECO:0007669"/>
    <property type="project" value="UniProtKB-ARBA"/>
</dbReference>
<evidence type="ECO:0000256" key="6">
    <source>
        <dbReference type="ARBA" id="ARBA00022741"/>
    </source>
</evidence>
<evidence type="ECO:0000256" key="1">
    <source>
        <dbReference type="ARBA" id="ARBA00004123"/>
    </source>
</evidence>